<evidence type="ECO:0000313" key="3">
    <source>
        <dbReference type="Proteomes" id="UP001293593"/>
    </source>
</evidence>
<feature type="compositionally biased region" description="Pro residues" evidence="1">
    <location>
        <begin position="47"/>
        <end position="56"/>
    </location>
</feature>
<feature type="region of interest" description="Disordered" evidence="1">
    <location>
        <begin position="171"/>
        <end position="206"/>
    </location>
</feature>
<feature type="region of interest" description="Disordered" evidence="1">
    <location>
        <begin position="272"/>
        <end position="295"/>
    </location>
</feature>
<comment type="caution">
    <text evidence="2">The sequence shown here is derived from an EMBL/GenBank/DDBJ whole genome shotgun (WGS) entry which is preliminary data.</text>
</comment>
<feature type="compositionally biased region" description="Basic and acidic residues" evidence="1">
    <location>
        <begin position="145"/>
        <end position="154"/>
    </location>
</feature>
<feature type="compositionally biased region" description="Low complexity" evidence="1">
    <location>
        <begin position="314"/>
        <end position="327"/>
    </location>
</feature>
<feature type="compositionally biased region" description="Basic residues" evidence="1">
    <location>
        <begin position="92"/>
        <end position="116"/>
    </location>
</feature>
<sequence length="390" mass="42161">MEGGADEDMADGMQCSDHPYRTNPHGICPLCLQEKLGKLLSSSLPLPLRPSSPPSPTSFRSDHLLPPPSSSTSRPSSSTLSLPQSQPNSNAYHHHHHSRRSRLHFLSTKKKHKKKPSVTPSTSASAAADVVFKRSKSTATPRRGRLLDDPGDSPRKRNGFWSFLHLSSKSSSSSVSAKKPEAKSFRDGNNNSPSSGKQKEKCEASSSSLVGRKIDIVVEEDDETCNSRQTSASSFERKVSRSRSVGCGSRSFSGDLFERISTGFGDCALRRVESQREGKPKVAHRSGAGDHHHSMKERARCGGLFSGFMLNSSSSSSSSSSYLVSSSNDDQTTGRKSESMALSQSRGRYWGWAFASPMRVFTTKPSNSKDVKNNATPNLSAIPSLLAVGG</sequence>
<feature type="compositionally biased region" description="Low complexity" evidence="1">
    <location>
        <begin position="117"/>
        <end position="128"/>
    </location>
</feature>
<organism evidence="2 3">
    <name type="scientific">Acacia crassicarpa</name>
    <name type="common">northern wattle</name>
    <dbReference type="NCBI Taxonomy" id="499986"/>
    <lineage>
        <taxon>Eukaryota</taxon>
        <taxon>Viridiplantae</taxon>
        <taxon>Streptophyta</taxon>
        <taxon>Embryophyta</taxon>
        <taxon>Tracheophyta</taxon>
        <taxon>Spermatophyta</taxon>
        <taxon>Magnoliopsida</taxon>
        <taxon>eudicotyledons</taxon>
        <taxon>Gunneridae</taxon>
        <taxon>Pentapetalae</taxon>
        <taxon>rosids</taxon>
        <taxon>fabids</taxon>
        <taxon>Fabales</taxon>
        <taxon>Fabaceae</taxon>
        <taxon>Caesalpinioideae</taxon>
        <taxon>mimosoid clade</taxon>
        <taxon>Acacieae</taxon>
        <taxon>Acacia</taxon>
    </lineage>
</organism>
<feature type="region of interest" description="Disordered" evidence="1">
    <location>
        <begin position="314"/>
        <end position="340"/>
    </location>
</feature>
<evidence type="ECO:0000313" key="2">
    <source>
        <dbReference type="EMBL" id="KAK4265777.1"/>
    </source>
</evidence>
<proteinExistence type="predicted"/>
<evidence type="ECO:0000256" key="1">
    <source>
        <dbReference type="SAM" id="MobiDB-lite"/>
    </source>
</evidence>
<dbReference type="EMBL" id="JAWXYG010000008">
    <property type="protein sequence ID" value="KAK4265777.1"/>
    <property type="molecule type" value="Genomic_DNA"/>
</dbReference>
<dbReference type="AlphaFoldDB" id="A0AAE1MFP7"/>
<protein>
    <submittedName>
        <fullName evidence="2">Uncharacterized protein</fullName>
    </submittedName>
</protein>
<dbReference type="PANTHER" id="PTHR34460">
    <property type="entry name" value="VITELLOGENIN-LIKE PROTEIN"/>
    <property type="match status" value="1"/>
</dbReference>
<feature type="compositionally biased region" description="Low complexity" evidence="1">
    <location>
        <begin position="70"/>
        <end position="87"/>
    </location>
</feature>
<feature type="compositionally biased region" description="Polar residues" evidence="1">
    <location>
        <begin position="187"/>
        <end position="196"/>
    </location>
</feature>
<dbReference type="Proteomes" id="UP001293593">
    <property type="component" value="Unassembled WGS sequence"/>
</dbReference>
<dbReference type="PANTHER" id="PTHR34460:SF2">
    <property type="entry name" value="OS04G0405500 PROTEIN"/>
    <property type="match status" value="1"/>
</dbReference>
<name>A0AAE1MFP7_9FABA</name>
<keyword evidence="3" id="KW-1185">Reference proteome</keyword>
<reference evidence="2" key="1">
    <citation type="submission" date="2023-10" db="EMBL/GenBank/DDBJ databases">
        <title>Chromosome-level genome of the transformable northern wattle, Acacia crassicarpa.</title>
        <authorList>
            <person name="Massaro I."/>
            <person name="Sinha N.R."/>
            <person name="Poethig S."/>
            <person name="Leichty A.R."/>
        </authorList>
    </citation>
    <scope>NUCLEOTIDE SEQUENCE</scope>
    <source>
        <strain evidence="2">Acra3RX</strain>
        <tissue evidence="2">Leaf</tissue>
    </source>
</reference>
<feature type="region of interest" description="Disordered" evidence="1">
    <location>
        <begin position="42"/>
        <end position="154"/>
    </location>
</feature>
<gene>
    <name evidence="2" type="ORF">QN277_026788</name>
</gene>
<accession>A0AAE1MFP7</accession>